<dbReference type="EMBL" id="WWEO01000044">
    <property type="protein sequence ID" value="NCD71646.1"/>
    <property type="molecule type" value="Genomic_DNA"/>
</dbReference>
<evidence type="ECO:0000256" key="1">
    <source>
        <dbReference type="SAM" id="SignalP"/>
    </source>
</evidence>
<protein>
    <recommendedName>
        <fullName evidence="4">NHL repeat-containing protein</fullName>
    </recommendedName>
</protein>
<evidence type="ECO:0000313" key="2">
    <source>
        <dbReference type="EMBL" id="NCD71646.1"/>
    </source>
</evidence>
<feature type="signal peptide" evidence="1">
    <location>
        <begin position="1"/>
        <end position="20"/>
    </location>
</feature>
<feature type="chain" id="PRO_5037286925" description="NHL repeat-containing protein" evidence="1">
    <location>
        <begin position="21"/>
        <end position="349"/>
    </location>
</feature>
<dbReference type="Proteomes" id="UP000638732">
    <property type="component" value="Unassembled WGS sequence"/>
</dbReference>
<evidence type="ECO:0000313" key="3">
    <source>
        <dbReference type="Proteomes" id="UP000638732"/>
    </source>
</evidence>
<organism evidence="2 3">
    <name type="scientific">Mucilaginibacter agri</name>
    <dbReference type="NCBI Taxonomy" id="2695265"/>
    <lineage>
        <taxon>Bacteria</taxon>
        <taxon>Pseudomonadati</taxon>
        <taxon>Bacteroidota</taxon>
        <taxon>Sphingobacteriia</taxon>
        <taxon>Sphingobacteriales</taxon>
        <taxon>Sphingobacteriaceae</taxon>
        <taxon>Mucilaginibacter</taxon>
    </lineage>
</organism>
<keyword evidence="1" id="KW-0732">Signal</keyword>
<dbReference type="SUPFAM" id="SSF101898">
    <property type="entry name" value="NHL repeat"/>
    <property type="match status" value="1"/>
</dbReference>
<dbReference type="InterPro" id="IPR011042">
    <property type="entry name" value="6-blade_b-propeller_TolB-like"/>
</dbReference>
<dbReference type="AlphaFoldDB" id="A0A965ZL80"/>
<name>A0A965ZL80_9SPHI</name>
<reference evidence="2" key="1">
    <citation type="submission" date="2020-01" db="EMBL/GenBank/DDBJ databases">
        <authorList>
            <person name="Seo Y.L."/>
        </authorList>
    </citation>
    <scope>NUCLEOTIDE SEQUENCE</scope>
    <source>
        <strain evidence="2">R11</strain>
    </source>
</reference>
<comment type="caution">
    <text evidence="2">The sequence shown here is derived from an EMBL/GenBank/DDBJ whole genome shotgun (WGS) entry which is preliminary data.</text>
</comment>
<keyword evidence="3" id="KW-1185">Reference proteome</keyword>
<reference evidence="2" key="2">
    <citation type="submission" date="2020-10" db="EMBL/GenBank/DDBJ databases">
        <title>Mucilaginibacter sp. nov., isolated from soil.</title>
        <authorList>
            <person name="Jeon C.O."/>
        </authorList>
    </citation>
    <scope>NUCLEOTIDE SEQUENCE</scope>
    <source>
        <strain evidence="2">R11</strain>
    </source>
</reference>
<proteinExistence type="predicted"/>
<dbReference type="PROSITE" id="PS51257">
    <property type="entry name" value="PROKAR_LIPOPROTEIN"/>
    <property type="match status" value="1"/>
</dbReference>
<evidence type="ECO:0008006" key="4">
    <source>
        <dbReference type="Google" id="ProtNLM"/>
    </source>
</evidence>
<dbReference type="Gene3D" id="2.120.10.30">
    <property type="entry name" value="TolB, C-terminal domain"/>
    <property type="match status" value="1"/>
</dbReference>
<dbReference type="RefSeq" id="WP_166587588.1">
    <property type="nucleotide sequence ID" value="NZ_WWEO01000044.1"/>
</dbReference>
<accession>A0A965ZL80</accession>
<sequence length="349" mass="37945">MKTKILLFALLALSVAGCKKDVVTAAKPADEVEATSGMQLATNAANLPLTIKTIAGKTGEKFDYPNGIDVADDGNIYVAEQNASKIYRITPGGVVTTLAIPNAPDGDVLSNPMRVRVQKNGTINILTQNSPFVVARNNMWIIKPGGQVLTPPFAPGGPSYDPNGRSFIYYDLETDGVNGNVYISGIDARTGTSALQKFEVSPQGYLGTGGITIPQDSVYKDPMFSNDPTIMEFYLGYNGVKYIVLNYRSIYKLTPSGVFTRIFRDLKFDYIHSIVGTKNGRTLYIIDDAALKRIVDGKLQYISGPSKPFDAGDGVGVYADVRPTQLALSKDESILYFTDRNLVREVLLK</sequence>
<gene>
    <name evidence="2" type="ORF">GSY63_19935</name>
</gene>